<evidence type="ECO:0000313" key="1">
    <source>
        <dbReference type="EMBL" id="SFV85871.1"/>
    </source>
</evidence>
<dbReference type="EMBL" id="FPHY01000052">
    <property type="protein sequence ID" value="SFV85871.1"/>
    <property type="molecule type" value="Genomic_DNA"/>
</dbReference>
<organism evidence="1">
    <name type="scientific">hydrothermal vent metagenome</name>
    <dbReference type="NCBI Taxonomy" id="652676"/>
    <lineage>
        <taxon>unclassified sequences</taxon>
        <taxon>metagenomes</taxon>
        <taxon>ecological metagenomes</taxon>
    </lineage>
</organism>
<dbReference type="AlphaFoldDB" id="A0A1W1DW25"/>
<reference evidence="1" key="1">
    <citation type="submission" date="2016-10" db="EMBL/GenBank/DDBJ databases">
        <authorList>
            <person name="de Groot N.N."/>
        </authorList>
    </citation>
    <scope>NUCLEOTIDE SEQUENCE</scope>
</reference>
<sequence length="44" mass="5047">MNVLSYKQTLQTTMIYTHIVKELCQNTVNSPLGFTNDKLSINPF</sequence>
<proteinExistence type="predicted"/>
<protein>
    <submittedName>
        <fullName evidence="1">Uncharacterized protein</fullName>
    </submittedName>
</protein>
<accession>A0A1W1DW25</accession>
<name>A0A1W1DW25_9ZZZZ</name>
<gene>
    <name evidence="1" type="ORF">MNB_SUP05-SYMBIONT-4-456</name>
</gene>